<evidence type="ECO:0000256" key="9">
    <source>
        <dbReference type="PIRSR" id="PIRSR000185-3"/>
    </source>
</evidence>
<evidence type="ECO:0000313" key="13">
    <source>
        <dbReference type="Proteomes" id="UP001240678"/>
    </source>
</evidence>
<dbReference type="FunFam" id="3.40.50.10860:FF:000002">
    <property type="entry name" value="Glutamate dehydrogenase"/>
    <property type="match status" value="1"/>
</dbReference>
<dbReference type="GeneID" id="85345238"/>
<dbReference type="PRINTS" id="PR00082">
    <property type="entry name" value="GLFDHDRGNASE"/>
</dbReference>
<dbReference type="Pfam" id="PF00208">
    <property type="entry name" value="ELFV_dehydrog"/>
    <property type="match status" value="1"/>
</dbReference>
<dbReference type="AlphaFoldDB" id="A0AAI9YLM2"/>
<evidence type="ECO:0000256" key="3">
    <source>
        <dbReference type="ARBA" id="ARBA00022857"/>
    </source>
</evidence>
<feature type="binding site" evidence="8">
    <location>
        <position position="96"/>
    </location>
    <ligand>
        <name>substrate</name>
    </ligand>
</feature>
<reference evidence="12 13" key="1">
    <citation type="submission" date="2016-10" db="EMBL/GenBank/DDBJ databases">
        <title>The genome sequence of Colletotrichum fioriniae PJ7.</title>
        <authorList>
            <person name="Baroncelli R."/>
        </authorList>
    </citation>
    <scope>NUCLEOTIDE SEQUENCE [LARGE SCALE GENOMIC DNA]</scope>
    <source>
        <strain evidence="12 13">IMI 309622</strain>
    </source>
</reference>
<evidence type="ECO:0000256" key="1">
    <source>
        <dbReference type="ARBA" id="ARBA00006382"/>
    </source>
</evidence>
<dbReference type="SMART" id="SM00839">
    <property type="entry name" value="ELFV_dehydrog"/>
    <property type="match status" value="1"/>
</dbReference>
<dbReference type="PROSITE" id="PS00074">
    <property type="entry name" value="GLFV_DEHYDROGENASE"/>
    <property type="match status" value="1"/>
</dbReference>
<keyword evidence="4 6" id="KW-0560">Oxidoreductase</keyword>
<dbReference type="RefSeq" id="XP_060308119.1">
    <property type="nucleotide sequence ID" value="XM_060461691.1"/>
</dbReference>
<dbReference type="PANTHER" id="PTHR43571">
    <property type="entry name" value="NADP-SPECIFIC GLUTAMATE DEHYDROGENASE 1-RELATED"/>
    <property type="match status" value="1"/>
</dbReference>
<feature type="binding site" evidence="8">
    <location>
        <position position="228"/>
    </location>
    <ligand>
        <name>NAD(+)</name>
        <dbReference type="ChEBI" id="CHEBI:57540"/>
    </ligand>
</feature>
<keyword evidence="8" id="KW-0547">Nucleotide-binding</keyword>
<feature type="binding site" evidence="8">
    <location>
        <position position="99"/>
    </location>
    <ligand>
        <name>substrate</name>
    </ligand>
</feature>
<evidence type="ECO:0000313" key="12">
    <source>
        <dbReference type="EMBL" id="KAK1515352.1"/>
    </source>
</evidence>
<keyword evidence="8" id="KW-0520">NAD</keyword>
<dbReference type="InterPro" id="IPR006096">
    <property type="entry name" value="Glu/Leu/Phe/Val/Trp_DH_C"/>
</dbReference>
<evidence type="ECO:0000256" key="8">
    <source>
        <dbReference type="PIRSR" id="PIRSR000185-2"/>
    </source>
</evidence>
<dbReference type="Gene3D" id="3.40.50.10860">
    <property type="entry name" value="Leucine Dehydrogenase, chain A, domain 1"/>
    <property type="match status" value="1"/>
</dbReference>
<dbReference type="InterPro" id="IPR050724">
    <property type="entry name" value="Glu_Leu_Phe_Val_DH"/>
</dbReference>
<evidence type="ECO:0000256" key="6">
    <source>
        <dbReference type="PIRNR" id="PIRNR000185"/>
    </source>
</evidence>
<protein>
    <recommendedName>
        <fullName evidence="6">Glutamate dehydrogenase</fullName>
    </recommendedName>
</protein>
<dbReference type="FunFam" id="3.40.50.720:FF:000030">
    <property type="entry name" value="Glutamate dehydrogenase"/>
    <property type="match status" value="1"/>
</dbReference>
<comment type="catalytic activity">
    <reaction evidence="5">
        <text>L-glutamate + NADP(+) + H2O = 2-oxoglutarate + NH4(+) + NADPH + H(+)</text>
        <dbReference type="Rhea" id="RHEA:11612"/>
        <dbReference type="ChEBI" id="CHEBI:15377"/>
        <dbReference type="ChEBI" id="CHEBI:15378"/>
        <dbReference type="ChEBI" id="CHEBI:16810"/>
        <dbReference type="ChEBI" id="CHEBI:28938"/>
        <dbReference type="ChEBI" id="CHEBI:29985"/>
        <dbReference type="ChEBI" id="CHEBI:57783"/>
        <dbReference type="ChEBI" id="CHEBI:58349"/>
        <dbReference type="EC" id="1.4.1.4"/>
    </reaction>
</comment>
<feature type="active site" description="Proton donor" evidence="7">
    <location>
        <position position="111"/>
    </location>
</feature>
<dbReference type="InterPro" id="IPR036291">
    <property type="entry name" value="NAD(P)-bd_dom_sf"/>
</dbReference>
<dbReference type="Pfam" id="PF02812">
    <property type="entry name" value="ELFV_dehydrog_N"/>
    <property type="match status" value="1"/>
</dbReference>
<evidence type="ECO:0000256" key="5">
    <source>
        <dbReference type="ARBA" id="ARBA00048584"/>
    </source>
</evidence>
<dbReference type="PIRSF" id="PIRSF000185">
    <property type="entry name" value="Glu_DH"/>
    <property type="match status" value="1"/>
</dbReference>
<feature type="binding site" evidence="8">
    <location>
        <position position="75"/>
    </location>
    <ligand>
        <name>substrate</name>
    </ligand>
</feature>
<proteinExistence type="inferred from homology"/>
<dbReference type="GO" id="GO:0000166">
    <property type="term" value="F:nucleotide binding"/>
    <property type="evidence" value="ECO:0007669"/>
    <property type="project" value="UniProtKB-KW"/>
</dbReference>
<dbReference type="SUPFAM" id="SSF51735">
    <property type="entry name" value="NAD(P)-binding Rossmann-fold domains"/>
    <property type="match status" value="1"/>
</dbReference>
<comment type="subunit">
    <text evidence="2">Homohexamer.</text>
</comment>
<comment type="similarity">
    <text evidence="1 6 10">Belongs to the Glu/Leu/Phe/Val dehydrogenases family.</text>
</comment>
<organism evidence="12 13">
    <name type="scientific">Colletotrichum costaricense</name>
    <dbReference type="NCBI Taxonomy" id="1209916"/>
    <lineage>
        <taxon>Eukaryota</taxon>
        <taxon>Fungi</taxon>
        <taxon>Dikarya</taxon>
        <taxon>Ascomycota</taxon>
        <taxon>Pezizomycotina</taxon>
        <taxon>Sordariomycetes</taxon>
        <taxon>Hypocreomycetidae</taxon>
        <taxon>Glomerellales</taxon>
        <taxon>Glomerellaceae</taxon>
        <taxon>Colletotrichum</taxon>
        <taxon>Colletotrichum acutatum species complex</taxon>
    </lineage>
</organism>
<feature type="domain" description="Glutamate/phenylalanine/leucine/valine/L-tryptophan dehydrogenase C-terminal" evidence="11">
    <location>
        <begin position="187"/>
        <end position="352"/>
    </location>
</feature>
<dbReference type="InterPro" id="IPR006097">
    <property type="entry name" value="Glu/Leu/Phe/Val/Trp_DH_dimer"/>
</dbReference>
<dbReference type="GO" id="GO:0005829">
    <property type="term" value="C:cytosol"/>
    <property type="evidence" value="ECO:0007669"/>
    <property type="project" value="TreeGrafter"/>
</dbReference>
<dbReference type="PANTHER" id="PTHR43571:SF1">
    <property type="entry name" value="NADP-SPECIFIC GLUTAMATE DEHYDROGENASE 1-RELATED"/>
    <property type="match status" value="1"/>
</dbReference>
<evidence type="ECO:0000256" key="4">
    <source>
        <dbReference type="ARBA" id="ARBA00023002"/>
    </source>
</evidence>
<dbReference type="Gene3D" id="1.10.285.10">
    <property type="entry name" value="Glutamate Dehydrogenase, chain A, domain 3"/>
    <property type="match status" value="1"/>
</dbReference>
<dbReference type="InterPro" id="IPR046346">
    <property type="entry name" value="Aminoacid_DH-like_N_sf"/>
</dbReference>
<evidence type="ECO:0000256" key="7">
    <source>
        <dbReference type="PIRSR" id="PIRSR000185-1"/>
    </source>
</evidence>
<dbReference type="GO" id="GO:0004354">
    <property type="term" value="F:glutamate dehydrogenase (NADP+) activity"/>
    <property type="evidence" value="ECO:0007669"/>
    <property type="project" value="UniProtKB-EC"/>
</dbReference>
<feature type="binding site" evidence="8">
    <location>
        <position position="150"/>
    </location>
    <ligand>
        <name>substrate</name>
    </ligand>
</feature>
<dbReference type="GO" id="GO:0006537">
    <property type="term" value="P:glutamate biosynthetic process"/>
    <property type="evidence" value="ECO:0007669"/>
    <property type="project" value="TreeGrafter"/>
</dbReference>
<dbReference type="SUPFAM" id="SSF53223">
    <property type="entry name" value="Aminoacid dehydrogenase-like, N-terminal domain"/>
    <property type="match status" value="1"/>
</dbReference>
<evidence type="ECO:0000256" key="2">
    <source>
        <dbReference type="ARBA" id="ARBA00011643"/>
    </source>
</evidence>
<accession>A0AAI9YLM2</accession>
<evidence type="ECO:0000259" key="11">
    <source>
        <dbReference type="SMART" id="SM00839"/>
    </source>
</evidence>
<gene>
    <name evidence="12" type="ORF">CCOS01_13545</name>
</gene>
<dbReference type="EMBL" id="MOOE01000017">
    <property type="protein sequence ID" value="KAK1515352.1"/>
    <property type="molecule type" value="Genomic_DNA"/>
</dbReference>
<dbReference type="InterPro" id="IPR014362">
    <property type="entry name" value="Glu_DH"/>
</dbReference>
<comment type="caution">
    <text evidence="12">The sequence shown here is derived from an EMBL/GenBank/DDBJ whole genome shotgun (WGS) entry which is preliminary data.</text>
</comment>
<feature type="site" description="Important for catalysis" evidence="9">
    <location>
        <position position="151"/>
    </location>
</feature>
<dbReference type="InterPro" id="IPR033524">
    <property type="entry name" value="Glu/Leu/Phe/Val_DH_AS"/>
</dbReference>
<name>A0AAI9YLM2_9PEZI</name>
<dbReference type="Gene3D" id="3.40.50.720">
    <property type="entry name" value="NAD(P)-binding Rossmann-like Domain"/>
    <property type="match status" value="1"/>
</dbReference>
<keyword evidence="3" id="KW-0521">NADP</keyword>
<evidence type="ECO:0000256" key="10">
    <source>
        <dbReference type="RuleBase" id="RU004417"/>
    </source>
</evidence>
<dbReference type="FunFam" id="1.10.285.10:FF:000003">
    <property type="entry name" value="Glutamate dehydrogenase"/>
    <property type="match status" value="1"/>
</dbReference>
<dbReference type="Proteomes" id="UP001240678">
    <property type="component" value="Unassembled WGS sequence"/>
</dbReference>
<sequence>MSYEPEFQQAYDDLVSSLEASSLLTEHPEYRRALPIVCEPETIAQFRVVWDDDQGKPQLNRGYRIHYNTALGPCKGGIRFHKSVNLSVLKFLGLAQVFKNALTGLSIGGAKGGSDFDPKGRTDNEIRRFCQAFMNQLHHHVGINIDIPGGDIGVSEREIGWLFGHFKTINRSSEAVITGKGLTWGGSYGRKEAAGFGVAYYVEEMIRYRSKGTDSLKGKAVAVSGAGNVALHAALKTIQLGGIVKSVSDSLGSLVATSARGIDLDTLQAIMVLKTRRAQLATFAKQGEHTGFNYIAGVRPWEFVGQVDVAMPCATQNELSLQEAKSLIAAGCHYVAEGSNMGCTAEACALFES</sequence>
<keyword evidence="13" id="KW-1185">Reference proteome</keyword>
<dbReference type="InterPro" id="IPR006095">
    <property type="entry name" value="Glu/Leu/Phe/Val/Trp_DH"/>
</dbReference>